<feature type="signal peptide" evidence="1">
    <location>
        <begin position="1"/>
        <end position="21"/>
    </location>
</feature>
<keyword evidence="3" id="KW-1185">Reference proteome</keyword>
<proteinExistence type="predicted"/>
<accession>A0ABS7E9F4</accession>
<reference evidence="2 3" key="1">
    <citation type="submission" date="2021-07" db="EMBL/GenBank/DDBJ databases">
        <title>Shewanella sp. nov, isolated from SCS.</title>
        <authorList>
            <person name="Cao W.R."/>
        </authorList>
    </citation>
    <scope>NUCLEOTIDE SEQUENCE [LARGE SCALE GENOMIC DNA]</scope>
    <source>
        <strain evidence="2 3">NR704-98</strain>
    </source>
</reference>
<dbReference type="EMBL" id="JAHZST010000015">
    <property type="protein sequence ID" value="MBW8185622.1"/>
    <property type="molecule type" value="Genomic_DNA"/>
</dbReference>
<evidence type="ECO:0000313" key="2">
    <source>
        <dbReference type="EMBL" id="MBW8185622.1"/>
    </source>
</evidence>
<protein>
    <submittedName>
        <fullName evidence="2">Porin</fullName>
    </submittedName>
</protein>
<feature type="chain" id="PRO_5046386750" evidence="1">
    <location>
        <begin position="22"/>
        <end position="260"/>
    </location>
</feature>
<dbReference type="RefSeq" id="WP_220111025.1">
    <property type="nucleotide sequence ID" value="NZ_JAHZST010000015.1"/>
</dbReference>
<comment type="caution">
    <text evidence="2">The sequence shown here is derived from an EMBL/GenBank/DDBJ whole genome shotgun (WGS) entry which is preliminary data.</text>
</comment>
<organism evidence="2 3">
    <name type="scientific">Shewanella nanhaiensis</name>
    <dbReference type="NCBI Taxonomy" id="2864872"/>
    <lineage>
        <taxon>Bacteria</taxon>
        <taxon>Pseudomonadati</taxon>
        <taxon>Pseudomonadota</taxon>
        <taxon>Gammaproteobacteria</taxon>
        <taxon>Alteromonadales</taxon>
        <taxon>Shewanellaceae</taxon>
        <taxon>Shewanella</taxon>
    </lineage>
</organism>
<dbReference type="Pfam" id="PF16956">
    <property type="entry name" value="Porin_7"/>
    <property type="match status" value="1"/>
</dbReference>
<evidence type="ECO:0000256" key="1">
    <source>
        <dbReference type="SAM" id="SignalP"/>
    </source>
</evidence>
<evidence type="ECO:0000313" key="3">
    <source>
        <dbReference type="Proteomes" id="UP001195963"/>
    </source>
</evidence>
<keyword evidence="1" id="KW-0732">Signal</keyword>
<dbReference type="Proteomes" id="UP001195963">
    <property type="component" value="Unassembled WGS sequence"/>
</dbReference>
<gene>
    <name evidence="2" type="ORF">K0625_18435</name>
</gene>
<name>A0ABS7E9F4_9GAMM</name>
<sequence length="260" mass="28558">MKNSTISLAILLGLTSMSAVAAQDNAFQHQASLDYQTNSEEVSDGSWNANYRYYIAPVDQSNSPYALNGFLAQTTNLGASYSKLDVGIYDFDAYSVDGTYVFASKWFVSASYYRAETTITGFDASNTDYDAYRGEVGYYFNESSSISAFYADGDNNAVEVYGLNLRSFVTLESTAGVDLTANWTHTDFDDAFNLGADWYVNNSWSVGAGYHNNDVDDLFSLQTAYWLRISDNFSANFNLSKVLDSDVDGVGMGVGVVGRF</sequence>
<dbReference type="InterPro" id="IPR031593">
    <property type="entry name" value="Porin_7"/>
</dbReference>
<dbReference type="SUPFAM" id="SSF56935">
    <property type="entry name" value="Porins"/>
    <property type="match status" value="1"/>
</dbReference>